<keyword evidence="4 7" id="KW-0808">Transferase</keyword>
<dbReference type="GO" id="GO:0005829">
    <property type="term" value="C:cytosol"/>
    <property type="evidence" value="ECO:0007669"/>
    <property type="project" value="TreeGrafter"/>
</dbReference>
<dbReference type="InterPro" id="IPR027266">
    <property type="entry name" value="TrmE/GcvT-like"/>
</dbReference>
<dbReference type="SUPFAM" id="SSF101790">
    <property type="entry name" value="Aminomethyltransferase beta-barrel domain"/>
    <property type="match status" value="1"/>
</dbReference>
<sequence>MGEACFAAPPFSLSPVLFLMLIENFELHSSQIRAKEVILLSSLKRTPLFPLYADFKSARCIDFGGWELPVQFSGIQQEHAAVREQAGLFDVSHMGEFIVTGSNAETFLQQMTTNDVSQLQPGQAQYTMMCYPDGGVVDDLLVYKLGEQQYMLVVNASNIDKDWQWLEENAEGDVSLRNQSDSTALLALQGPKALDILSKVTDAPIAALPAFHFINQASVYGHTALVSRTGYTGEDGFEIYCSSSHAASIWRGLLAAGEAYGLMPAGLGARDTLRFEAKLPLYGQELSADISPLEAGLGYFVKLDKGPFIGREELQRQKAEGVLRKLIGLELLERGIPRPHYTVHNAEGEQIGEVTTGTQSPTLKRNLGLALVQSAYAAIGTELWLEVRGKRLKAVVVKSPFYKQPKVIPAQS</sequence>
<feature type="domain" description="Aminomethyltransferase C-terminal" evidence="10">
    <location>
        <begin position="324"/>
        <end position="403"/>
    </location>
</feature>
<dbReference type="NCBIfam" id="NF001567">
    <property type="entry name" value="PRK00389.1"/>
    <property type="match status" value="1"/>
</dbReference>
<dbReference type="GO" id="GO:0004047">
    <property type="term" value="F:aminomethyltransferase activity"/>
    <property type="evidence" value="ECO:0007669"/>
    <property type="project" value="UniProtKB-UniRule"/>
</dbReference>
<dbReference type="FunFam" id="2.40.30.110:FF:000003">
    <property type="entry name" value="Aminomethyltransferase"/>
    <property type="match status" value="1"/>
</dbReference>
<dbReference type="Gene3D" id="2.40.30.110">
    <property type="entry name" value="Aminomethyltransferase beta-barrel domains"/>
    <property type="match status" value="1"/>
</dbReference>
<comment type="similarity">
    <text evidence="1 7">Belongs to the GcvT family.</text>
</comment>
<reference evidence="12" key="1">
    <citation type="submission" date="2016-10" db="EMBL/GenBank/DDBJ databases">
        <authorList>
            <person name="Varghese N."/>
            <person name="Submissions S."/>
        </authorList>
    </citation>
    <scope>NUCLEOTIDE SEQUENCE [LARGE SCALE GENOMIC DNA]</scope>
    <source>
        <strain evidence="12">CGMCC 1.10223</strain>
    </source>
</reference>
<dbReference type="Gene3D" id="4.10.1250.10">
    <property type="entry name" value="Aminomethyltransferase fragment"/>
    <property type="match status" value="1"/>
</dbReference>
<dbReference type="GO" id="GO:0032259">
    <property type="term" value="P:methylation"/>
    <property type="evidence" value="ECO:0007669"/>
    <property type="project" value="UniProtKB-KW"/>
</dbReference>
<dbReference type="NCBIfam" id="TIGR00528">
    <property type="entry name" value="gcvT"/>
    <property type="match status" value="1"/>
</dbReference>
<comment type="function">
    <text evidence="7">The glycine cleavage system catalyzes the degradation of glycine.</text>
</comment>
<dbReference type="InterPro" id="IPR006223">
    <property type="entry name" value="GcvT"/>
</dbReference>
<evidence type="ECO:0000256" key="2">
    <source>
        <dbReference type="ARBA" id="ARBA00012616"/>
    </source>
</evidence>
<proteinExistence type="inferred from homology"/>
<dbReference type="EMBL" id="FONN01000006">
    <property type="protein sequence ID" value="SFE77218.1"/>
    <property type="molecule type" value="Genomic_DNA"/>
</dbReference>
<dbReference type="InterPro" id="IPR006222">
    <property type="entry name" value="GCVT_N"/>
</dbReference>
<dbReference type="InterPro" id="IPR029043">
    <property type="entry name" value="GcvT/YgfZ_C"/>
</dbReference>
<dbReference type="GO" id="GO:0008168">
    <property type="term" value="F:methyltransferase activity"/>
    <property type="evidence" value="ECO:0007669"/>
    <property type="project" value="UniProtKB-KW"/>
</dbReference>
<evidence type="ECO:0000313" key="12">
    <source>
        <dbReference type="Proteomes" id="UP000183410"/>
    </source>
</evidence>
<gene>
    <name evidence="7" type="primary">gcvT</name>
    <name evidence="11" type="ORF">SAMN04487969_106205</name>
</gene>
<evidence type="ECO:0000256" key="3">
    <source>
        <dbReference type="ARBA" id="ARBA00022576"/>
    </source>
</evidence>
<dbReference type="EC" id="2.1.2.10" evidence="2 7"/>
<dbReference type="Gene3D" id="3.30.1360.120">
    <property type="entry name" value="Probable tRNA modification gtpase trme, domain 1"/>
    <property type="match status" value="1"/>
</dbReference>
<dbReference type="GO" id="GO:0005960">
    <property type="term" value="C:glycine cleavage complex"/>
    <property type="evidence" value="ECO:0007669"/>
    <property type="project" value="InterPro"/>
</dbReference>
<dbReference type="PANTHER" id="PTHR43757">
    <property type="entry name" value="AMINOMETHYLTRANSFERASE"/>
    <property type="match status" value="1"/>
</dbReference>
<dbReference type="HAMAP" id="MF_00259">
    <property type="entry name" value="GcvT"/>
    <property type="match status" value="1"/>
</dbReference>
<dbReference type="SUPFAM" id="SSF103025">
    <property type="entry name" value="Folate-binding domain"/>
    <property type="match status" value="1"/>
</dbReference>
<dbReference type="AlphaFoldDB" id="A0A1I2D9R7"/>
<dbReference type="Pfam" id="PF01571">
    <property type="entry name" value="GCV_T"/>
    <property type="match status" value="1"/>
</dbReference>
<evidence type="ECO:0000256" key="8">
    <source>
        <dbReference type="PIRSR" id="PIRSR006487-1"/>
    </source>
</evidence>
<evidence type="ECO:0000256" key="1">
    <source>
        <dbReference type="ARBA" id="ARBA00008609"/>
    </source>
</evidence>
<name>A0A1I2D9R7_9BACL</name>
<evidence type="ECO:0000259" key="9">
    <source>
        <dbReference type="Pfam" id="PF01571"/>
    </source>
</evidence>
<protein>
    <recommendedName>
        <fullName evidence="2 7">Aminomethyltransferase</fullName>
        <ecNumber evidence="2 7">2.1.2.10</ecNumber>
    </recommendedName>
    <alternativeName>
        <fullName evidence="5 7">Glycine cleavage system T protein</fullName>
    </alternativeName>
</protein>
<evidence type="ECO:0000256" key="6">
    <source>
        <dbReference type="ARBA" id="ARBA00047665"/>
    </source>
</evidence>
<evidence type="ECO:0000313" key="11">
    <source>
        <dbReference type="EMBL" id="SFE77218.1"/>
    </source>
</evidence>
<dbReference type="PIRSF" id="PIRSF006487">
    <property type="entry name" value="GcvT"/>
    <property type="match status" value="1"/>
</dbReference>
<organism evidence="11 12">
    <name type="scientific">Paenibacillus algorifonticola</name>
    <dbReference type="NCBI Taxonomy" id="684063"/>
    <lineage>
        <taxon>Bacteria</taxon>
        <taxon>Bacillati</taxon>
        <taxon>Bacillota</taxon>
        <taxon>Bacilli</taxon>
        <taxon>Bacillales</taxon>
        <taxon>Paenibacillaceae</taxon>
        <taxon>Paenibacillus</taxon>
    </lineage>
</organism>
<dbReference type="InterPro" id="IPR022903">
    <property type="entry name" value="GcvT_bac"/>
</dbReference>
<comment type="catalytic activity">
    <reaction evidence="6 7">
        <text>N(6)-[(R)-S(8)-aminomethyldihydrolipoyl]-L-lysyl-[protein] + (6S)-5,6,7,8-tetrahydrofolate = N(6)-[(R)-dihydrolipoyl]-L-lysyl-[protein] + (6R)-5,10-methylene-5,6,7,8-tetrahydrofolate + NH4(+)</text>
        <dbReference type="Rhea" id="RHEA:16945"/>
        <dbReference type="Rhea" id="RHEA-COMP:10475"/>
        <dbReference type="Rhea" id="RHEA-COMP:10492"/>
        <dbReference type="ChEBI" id="CHEBI:15636"/>
        <dbReference type="ChEBI" id="CHEBI:28938"/>
        <dbReference type="ChEBI" id="CHEBI:57453"/>
        <dbReference type="ChEBI" id="CHEBI:83100"/>
        <dbReference type="ChEBI" id="CHEBI:83143"/>
        <dbReference type="EC" id="2.1.2.10"/>
    </reaction>
</comment>
<dbReference type="GO" id="GO:0008483">
    <property type="term" value="F:transaminase activity"/>
    <property type="evidence" value="ECO:0007669"/>
    <property type="project" value="UniProtKB-KW"/>
</dbReference>
<dbReference type="Pfam" id="PF08669">
    <property type="entry name" value="GCV_T_C"/>
    <property type="match status" value="1"/>
</dbReference>
<dbReference type="FunFam" id="3.30.70.1400:FF:000001">
    <property type="entry name" value="Aminomethyltransferase"/>
    <property type="match status" value="1"/>
</dbReference>
<keyword evidence="11" id="KW-0489">Methyltransferase</keyword>
<feature type="binding site" evidence="8">
    <location>
        <position position="238"/>
    </location>
    <ligand>
        <name>substrate</name>
    </ligand>
</feature>
<keyword evidence="12" id="KW-1185">Reference proteome</keyword>
<evidence type="ECO:0000259" key="10">
    <source>
        <dbReference type="Pfam" id="PF08669"/>
    </source>
</evidence>
<dbReference type="InterPro" id="IPR028896">
    <property type="entry name" value="GcvT/YgfZ/DmdA"/>
</dbReference>
<evidence type="ECO:0000256" key="4">
    <source>
        <dbReference type="ARBA" id="ARBA00022679"/>
    </source>
</evidence>
<keyword evidence="3 7" id="KW-0032">Aminotransferase</keyword>
<feature type="domain" description="GCVT N-terminal" evidence="9">
    <location>
        <begin position="56"/>
        <end position="305"/>
    </location>
</feature>
<evidence type="ECO:0000256" key="7">
    <source>
        <dbReference type="HAMAP-Rule" id="MF_00259"/>
    </source>
</evidence>
<dbReference type="GO" id="GO:0019464">
    <property type="term" value="P:glycine decarboxylation via glycine cleavage system"/>
    <property type="evidence" value="ECO:0007669"/>
    <property type="project" value="UniProtKB-UniRule"/>
</dbReference>
<dbReference type="Gene3D" id="3.30.70.1400">
    <property type="entry name" value="Aminomethyltransferase beta-barrel domains"/>
    <property type="match status" value="1"/>
</dbReference>
<dbReference type="Proteomes" id="UP000183410">
    <property type="component" value="Unassembled WGS sequence"/>
</dbReference>
<dbReference type="FunFam" id="4.10.1250.10:FF:000001">
    <property type="entry name" value="Aminomethyltransferase"/>
    <property type="match status" value="1"/>
</dbReference>
<accession>A0A1I2D9R7</accession>
<dbReference type="PANTHER" id="PTHR43757:SF2">
    <property type="entry name" value="AMINOMETHYLTRANSFERASE, MITOCHONDRIAL"/>
    <property type="match status" value="1"/>
</dbReference>
<dbReference type="InterPro" id="IPR013977">
    <property type="entry name" value="GcvT_C"/>
</dbReference>
<evidence type="ECO:0000256" key="5">
    <source>
        <dbReference type="ARBA" id="ARBA00031395"/>
    </source>
</evidence>
<comment type="subunit">
    <text evidence="7">The glycine cleavage system is composed of four proteins: P, T, L and H.</text>
</comment>